<feature type="domain" description="MmeI-like helicase spacer" evidence="6">
    <location>
        <begin position="169"/>
        <end position="246"/>
    </location>
</feature>
<dbReference type="Pfam" id="PF20465">
    <property type="entry name" value="MmeI_hel"/>
    <property type="match status" value="1"/>
</dbReference>
<proteinExistence type="predicted"/>
<dbReference type="InterPro" id="IPR046817">
    <property type="entry name" value="MmeI_N"/>
</dbReference>
<comment type="catalytic activity">
    <reaction evidence="4">
        <text>a 2'-deoxyadenosine in DNA + S-adenosyl-L-methionine = an N(6)-methyl-2'-deoxyadenosine in DNA + S-adenosyl-L-homocysteine + H(+)</text>
        <dbReference type="Rhea" id="RHEA:15197"/>
        <dbReference type="Rhea" id="RHEA-COMP:12418"/>
        <dbReference type="Rhea" id="RHEA-COMP:12419"/>
        <dbReference type="ChEBI" id="CHEBI:15378"/>
        <dbReference type="ChEBI" id="CHEBI:57856"/>
        <dbReference type="ChEBI" id="CHEBI:59789"/>
        <dbReference type="ChEBI" id="CHEBI:90615"/>
        <dbReference type="ChEBI" id="CHEBI:90616"/>
        <dbReference type="EC" id="2.1.1.72"/>
    </reaction>
</comment>
<dbReference type="InterPro" id="IPR029063">
    <property type="entry name" value="SAM-dependent_MTases_sf"/>
</dbReference>
<protein>
    <recommendedName>
        <fullName evidence="1">site-specific DNA-methyltransferase (adenine-specific)</fullName>
        <ecNumber evidence="1">2.1.1.72</ecNumber>
    </recommendedName>
</protein>
<evidence type="ECO:0000259" key="6">
    <source>
        <dbReference type="Pfam" id="PF20465"/>
    </source>
</evidence>
<sequence length="895" mass="103066">MNVTQIGQSVEDLVKSINEESFFYDFISCFGTPKATVKRLQEGGLNLSKNHGEILWKKKVFFRVSNSIDLHLLIDSIKSDPKVTGHSPRFIIVTDYETLLSIDTKTGDSLDTPLLELDRHFDFFLPLAGMEKAQHQFENPADVKAAERMGKLYDEIKKDNSTDTEAEVHDLNVFLTRLLFCFFAEDTNIFEKSQFTHSVINHTQDDGSDLDSHFERLFQIMNLPNSDRGSLPAYLDAFPYVNGGLFRNQHGLPKFSRKSRQLIIESGELDWSAINPDIFGSMIQAVITPEHRGGLGMHYTSVPNIMKVIEPLFLNDFNEEFEASKGNPKALRFLLNRLWKTKYFDPACGSGNFLIIAYKELRKLEMKIIKELKEMVLSNISLSQFYGIEFDDFAHEVAILSLWLAEHQMNQLFFKEFGIGKPALPLTSSGSIVHGNACRLIWENVCPKVINDEIYIFGNPPYLGARLLSDSQKEDMELVFKGNLNGYNDLDYIAPWFFKASNYILNINSKCAFVSTNSICQGSQVSILWPSILNNVEIDFVHKSFKWTNNAKSNAAVIVIIIGLRNNSAKPKYMYENNIRIGVNNINSYLINGENIFIYSRRTPLSKLPEMNFGSMPNDGGFLTLSEEEYTELISSEPKSTNYIKKFAGSKEFINNSPRWCIWIEESDLHEALKIKRIEQRVNQVKNHREKSDREATNLLSNVPYKFAEIRYKKSNSIIVPATSSERREYIPIGFLNEETVISNSANAIYDSEPWVFALINSKMHMTWLRAVAGRLKSDYRYSTALCYNTFPFLCVNENLKLDLNRYTFLILEQREKHSEKTLAQLYDPDKMPDSLKDAHHQLDLAVERCYRSKPFESDEERLEYLFKLYEQMIEEEKSRGTLFEMESKPKKKKK</sequence>
<reference evidence="10 11" key="1">
    <citation type="submission" date="2024-03" db="EMBL/GenBank/DDBJ databases">
        <title>Aquirufa genome sequencing.</title>
        <authorList>
            <person name="Pitt A."/>
            <person name="Hahn M.W."/>
        </authorList>
    </citation>
    <scope>NUCLEOTIDE SEQUENCE [LARGE SCALE GENOMIC DNA]</scope>
    <source>
        <strain evidence="10 11">PLAD-142S6K</strain>
    </source>
</reference>
<dbReference type="GO" id="GO:0008168">
    <property type="term" value="F:methyltransferase activity"/>
    <property type="evidence" value="ECO:0007669"/>
    <property type="project" value="UniProtKB-KW"/>
</dbReference>
<dbReference type="EMBL" id="JBBKYA010000002">
    <property type="protein sequence ID" value="MFD3275196.1"/>
    <property type="molecule type" value="Genomic_DNA"/>
</dbReference>
<evidence type="ECO:0000259" key="8">
    <source>
        <dbReference type="Pfam" id="PF20467"/>
    </source>
</evidence>
<dbReference type="InterPro" id="IPR046816">
    <property type="entry name" value="MmeI_Mtase"/>
</dbReference>
<evidence type="ECO:0000256" key="3">
    <source>
        <dbReference type="ARBA" id="ARBA00022679"/>
    </source>
</evidence>
<dbReference type="Pfam" id="PF20473">
    <property type="entry name" value="MmeI_Mtase"/>
    <property type="match status" value="1"/>
</dbReference>
<dbReference type="InterPro" id="IPR050953">
    <property type="entry name" value="N4_N6_ade-DNA_methylase"/>
</dbReference>
<evidence type="ECO:0000313" key="10">
    <source>
        <dbReference type="EMBL" id="MFD3275196.1"/>
    </source>
</evidence>
<accession>A0ABW6CZV2</accession>
<name>A0ABW6CZV2_9BACT</name>
<feature type="domain" description="MmeI-like DNA-methyltransferase" evidence="9">
    <location>
        <begin position="322"/>
        <end position="575"/>
    </location>
</feature>
<evidence type="ECO:0000256" key="4">
    <source>
        <dbReference type="ARBA" id="ARBA00047942"/>
    </source>
</evidence>
<evidence type="ECO:0000259" key="5">
    <source>
        <dbReference type="Pfam" id="PF20464"/>
    </source>
</evidence>
<dbReference type="InterPro" id="IPR046819">
    <property type="entry name" value="MmeI_hel"/>
</dbReference>
<gene>
    <name evidence="10" type="ORF">SKC38_03035</name>
</gene>
<dbReference type="Proteomes" id="UP001598114">
    <property type="component" value="Unassembled WGS sequence"/>
</dbReference>
<dbReference type="Pfam" id="PF20466">
    <property type="entry name" value="MmeI_TRD"/>
    <property type="match status" value="1"/>
</dbReference>
<evidence type="ECO:0000256" key="1">
    <source>
        <dbReference type="ARBA" id="ARBA00011900"/>
    </source>
</evidence>
<evidence type="ECO:0000313" key="11">
    <source>
        <dbReference type="Proteomes" id="UP001598114"/>
    </source>
</evidence>
<evidence type="ECO:0000256" key="2">
    <source>
        <dbReference type="ARBA" id="ARBA00022603"/>
    </source>
</evidence>
<comment type="caution">
    <text evidence="10">The sequence shown here is derived from an EMBL/GenBank/DDBJ whole genome shotgun (WGS) entry which is preliminary data.</text>
</comment>
<dbReference type="PANTHER" id="PTHR33841:SF1">
    <property type="entry name" value="DNA METHYLTRANSFERASE A"/>
    <property type="match status" value="1"/>
</dbReference>
<keyword evidence="2 10" id="KW-0489">Methyltransferase</keyword>
<evidence type="ECO:0000259" key="7">
    <source>
        <dbReference type="Pfam" id="PF20466"/>
    </source>
</evidence>
<dbReference type="SUPFAM" id="SSF53335">
    <property type="entry name" value="S-adenosyl-L-methionine-dependent methyltransferases"/>
    <property type="match status" value="1"/>
</dbReference>
<dbReference type="PANTHER" id="PTHR33841">
    <property type="entry name" value="DNA METHYLTRANSFERASE YEEA-RELATED"/>
    <property type="match status" value="1"/>
</dbReference>
<keyword evidence="3" id="KW-0808">Transferase</keyword>
<dbReference type="InterPro" id="IPR046818">
    <property type="entry name" value="MmeI_C"/>
</dbReference>
<dbReference type="RefSeq" id="WP_377974979.1">
    <property type="nucleotide sequence ID" value="NZ_JBBKYA010000002.1"/>
</dbReference>
<feature type="domain" description="MmeI-like target recognition" evidence="7">
    <location>
        <begin position="593"/>
        <end position="793"/>
    </location>
</feature>
<feature type="domain" description="MmeI-like C-terminal" evidence="8">
    <location>
        <begin position="811"/>
        <end position="874"/>
    </location>
</feature>
<dbReference type="InterPro" id="IPR046820">
    <property type="entry name" value="MmeI_TRD"/>
</dbReference>
<dbReference type="GO" id="GO:0032259">
    <property type="term" value="P:methylation"/>
    <property type="evidence" value="ECO:0007669"/>
    <property type="project" value="UniProtKB-KW"/>
</dbReference>
<dbReference type="Pfam" id="PF20467">
    <property type="entry name" value="MmeI_C"/>
    <property type="match status" value="1"/>
</dbReference>
<feature type="domain" description="MmeI-like N-terminal" evidence="5">
    <location>
        <begin position="1"/>
        <end position="159"/>
    </location>
</feature>
<keyword evidence="11" id="KW-1185">Reference proteome</keyword>
<dbReference type="EC" id="2.1.1.72" evidence="1"/>
<dbReference type="Gene3D" id="3.40.50.150">
    <property type="entry name" value="Vaccinia Virus protein VP39"/>
    <property type="match status" value="1"/>
</dbReference>
<dbReference type="Pfam" id="PF20464">
    <property type="entry name" value="MmeI_N"/>
    <property type="match status" value="1"/>
</dbReference>
<organism evidence="10 11">
    <name type="scientific">Aquirufa echingensis</name>
    <dbReference type="NCBI Taxonomy" id="3096516"/>
    <lineage>
        <taxon>Bacteria</taxon>
        <taxon>Pseudomonadati</taxon>
        <taxon>Bacteroidota</taxon>
        <taxon>Cytophagia</taxon>
        <taxon>Cytophagales</taxon>
        <taxon>Flectobacillaceae</taxon>
        <taxon>Aquirufa</taxon>
    </lineage>
</organism>
<evidence type="ECO:0000259" key="9">
    <source>
        <dbReference type="Pfam" id="PF20473"/>
    </source>
</evidence>